<evidence type="ECO:0000256" key="1">
    <source>
        <dbReference type="SAM" id="MobiDB-lite"/>
    </source>
</evidence>
<evidence type="ECO:0000313" key="3">
    <source>
        <dbReference type="Proteomes" id="UP000231279"/>
    </source>
</evidence>
<sequence>MDNLDQRQQLTDQNQQQQQPGLGVVPGSGPMSYPYPAPMVATGTPAGTVSSPTQPPTSFAPQQQLAYSQAQHLPWPQSHIQHPSQQPPPQQQPSDS</sequence>
<feature type="compositionally biased region" description="Polar residues" evidence="1">
    <location>
        <begin position="45"/>
        <end position="71"/>
    </location>
</feature>
<feature type="region of interest" description="Disordered" evidence="1">
    <location>
        <begin position="1"/>
        <end position="96"/>
    </location>
</feature>
<reference evidence="3" key="1">
    <citation type="journal article" date="2018" name="Gigascience">
        <title>Genome assembly of the Pink Ipe (Handroanthus impetiginosus, Bignoniaceae), a highly valued, ecologically keystone Neotropical timber forest tree.</title>
        <authorList>
            <person name="Silva-Junior O.B."/>
            <person name="Grattapaglia D."/>
            <person name="Novaes E."/>
            <person name="Collevatti R.G."/>
        </authorList>
    </citation>
    <scope>NUCLEOTIDE SEQUENCE [LARGE SCALE GENOMIC DNA]</scope>
    <source>
        <strain evidence="3">cv. UFG-1</strain>
    </source>
</reference>
<dbReference type="EMBL" id="NKXS01002749">
    <property type="protein sequence ID" value="PIN12225.1"/>
    <property type="molecule type" value="Genomic_DNA"/>
</dbReference>
<feature type="compositionally biased region" description="Pro residues" evidence="1">
    <location>
        <begin position="85"/>
        <end position="96"/>
    </location>
</feature>
<evidence type="ECO:0000313" key="2">
    <source>
        <dbReference type="EMBL" id="PIN12225.1"/>
    </source>
</evidence>
<keyword evidence="3" id="KW-1185">Reference proteome</keyword>
<proteinExistence type="predicted"/>
<gene>
    <name evidence="2" type="ORF">CDL12_15172</name>
</gene>
<feature type="compositionally biased region" description="Low complexity" evidence="1">
    <location>
        <begin position="1"/>
        <end position="19"/>
    </location>
</feature>
<comment type="caution">
    <text evidence="2">The sequence shown here is derived from an EMBL/GenBank/DDBJ whole genome shotgun (WGS) entry which is preliminary data.</text>
</comment>
<name>A0A2G9H3Z0_9LAMI</name>
<accession>A0A2G9H3Z0</accession>
<dbReference type="Proteomes" id="UP000231279">
    <property type="component" value="Unassembled WGS sequence"/>
</dbReference>
<feature type="compositionally biased region" description="Low complexity" evidence="1">
    <location>
        <begin position="74"/>
        <end position="84"/>
    </location>
</feature>
<organism evidence="2 3">
    <name type="scientific">Handroanthus impetiginosus</name>
    <dbReference type="NCBI Taxonomy" id="429701"/>
    <lineage>
        <taxon>Eukaryota</taxon>
        <taxon>Viridiplantae</taxon>
        <taxon>Streptophyta</taxon>
        <taxon>Embryophyta</taxon>
        <taxon>Tracheophyta</taxon>
        <taxon>Spermatophyta</taxon>
        <taxon>Magnoliopsida</taxon>
        <taxon>eudicotyledons</taxon>
        <taxon>Gunneridae</taxon>
        <taxon>Pentapetalae</taxon>
        <taxon>asterids</taxon>
        <taxon>lamiids</taxon>
        <taxon>Lamiales</taxon>
        <taxon>Bignoniaceae</taxon>
        <taxon>Crescentiina</taxon>
        <taxon>Tabebuia alliance</taxon>
        <taxon>Handroanthus</taxon>
    </lineage>
</organism>
<dbReference type="STRING" id="429701.A0A2G9H3Z0"/>
<dbReference type="AlphaFoldDB" id="A0A2G9H3Z0"/>
<protein>
    <submittedName>
        <fullName evidence="2">Uncharacterized protein</fullName>
    </submittedName>
</protein>